<proteinExistence type="predicted"/>
<name>A0ABS9HMM8_9CORY</name>
<evidence type="ECO:0000313" key="2">
    <source>
        <dbReference type="EMBL" id="MCF6774353.1"/>
    </source>
</evidence>
<dbReference type="EMBL" id="JAKJKU010000003">
    <property type="protein sequence ID" value="MCF6774353.1"/>
    <property type="molecule type" value="Genomic_DNA"/>
</dbReference>
<evidence type="ECO:0000313" key="3">
    <source>
        <dbReference type="Proteomes" id="UP001200604"/>
    </source>
</evidence>
<evidence type="ECO:0000256" key="1">
    <source>
        <dbReference type="SAM" id="Phobius"/>
    </source>
</evidence>
<sequence>MKRLGIAIVLLFVAISVILLRKSGTISDLASDVTMVALIVLATGIGIKGSFKKD</sequence>
<organism evidence="2 3">
    <name type="scientific">Corynebacterium parakroppenstedtii</name>
    <dbReference type="NCBI Taxonomy" id="2828363"/>
    <lineage>
        <taxon>Bacteria</taxon>
        <taxon>Bacillati</taxon>
        <taxon>Actinomycetota</taxon>
        <taxon>Actinomycetes</taxon>
        <taxon>Mycobacteriales</taxon>
        <taxon>Corynebacteriaceae</taxon>
        <taxon>Corynebacterium</taxon>
    </lineage>
</organism>
<feature type="transmembrane region" description="Helical" evidence="1">
    <location>
        <begin position="33"/>
        <end position="51"/>
    </location>
</feature>
<keyword evidence="1" id="KW-0812">Transmembrane</keyword>
<evidence type="ECO:0008006" key="4">
    <source>
        <dbReference type="Google" id="ProtNLM"/>
    </source>
</evidence>
<dbReference type="GeneID" id="92726645"/>
<dbReference type="Proteomes" id="UP001200604">
    <property type="component" value="Unassembled WGS sequence"/>
</dbReference>
<protein>
    <recommendedName>
        <fullName evidence="4">Secreted protein</fullName>
    </recommendedName>
</protein>
<keyword evidence="1" id="KW-1133">Transmembrane helix</keyword>
<gene>
    <name evidence="2" type="ORF">L3H44_08045</name>
</gene>
<keyword evidence="3" id="KW-1185">Reference proteome</keyword>
<dbReference type="RefSeq" id="WP_156441656.1">
    <property type="nucleotide sequence ID" value="NZ_JAGSOA010000001.1"/>
</dbReference>
<keyword evidence="1" id="KW-0472">Membrane</keyword>
<accession>A0ABS9HMM8</accession>
<comment type="caution">
    <text evidence="2">The sequence shown here is derived from an EMBL/GenBank/DDBJ whole genome shotgun (WGS) entry which is preliminary data.</text>
</comment>
<reference evidence="2 3" key="1">
    <citation type="submission" date="2022-01" db="EMBL/GenBank/DDBJ databases">
        <title>Identification and Characterization of Corynebacterium sp.</title>
        <authorList>
            <person name="Luo Q."/>
            <person name="Qu P."/>
            <person name="Chen Q."/>
        </authorList>
    </citation>
    <scope>NUCLEOTIDE SEQUENCE [LARGE SCALE GENOMIC DNA]</scope>
    <source>
        <strain evidence="2 3">MC-12</strain>
    </source>
</reference>